<dbReference type="GO" id="GO:0005506">
    <property type="term" value="F:iron ion binding"/>
    <property type="evidence" value="ECO:0007669"/>
    <property type="project" value="InterPro"/>
</dbReference>
<protein>
    <submittedName>
        <fullName evidence="8">Cytochrome P450</fullName>
    </submittedName>
</protein>
<gene>
    <name evidence="8" type="ORF">E1286_43210</name>
</gene>
<dbReference type="CDD" id="cd11030">
    <property type="entry name" value="CYP105-like"/>
    <property type="match status" value="1"/>
</dbReference>
<dbReference type="InterPro" id="IPR017972">
    <property type="entry name" value="Cyt_P450_CS"/>
</dbReference>
<organism evidence="8 9">
    <name type="scientific">Nonomuraea terrae</name>
    <dbReference type="NCBI Taxonomy" id="2530383"/>
    <lineage>
        <taxon>Bacteria</taxon>
        <taxon>Bacillati</taxon>
        <taxon>Actinomycetota</taxon>
        <taxon>Actinomycetes</taxon>
        <taxon>Streptosporangiales</taxon>
        <taxon>Streptosporangiaceae</taxon>
        <taxon>Nonomuraea</taxon>
    </lineage>
</organism>
<dbReference type="PROSITE" id="PS00086">
    <property type="entry name" value="CYTOCHROME_P450"/>
    <property type="match status" value="1"/>
</dbReference>
<evidence type="ECO:0000256" key="6">
    <source>
        <dbReference type="ARBA" id="ARBA00023033"/>
    </source>
</evidence>
<evidence type="ECO:0000256" key="5">
    <source>
        <dbReference type="ARBA" id="ARBA00023004"/>
    </source>
</evidence>
<dbReference type="RefSeq" id="WP_132622576.1">
    <property type="nucleotide sequence ID" value="NZ_SMKQ01000277.1"/>
</dbReference>
<evidence type="ECO:0000256" key="2">
    <source>
        <dbReference type="ARBA" id="ARBA00022617"/>
    </source>
</evidence>
<keyword evidence="3 7" id="KW-0479">Metal-binding</keyword>
<evidence type="ECO:0000313" key="9">
    <source>
        <dbReference type="Proteomes" id="UP000295302"/>
    </source>
</evidence>
<keyword evidence="5 7" id="KW-0408">Iron</keyword>
<keyword evidence="4 7" id="KW-0560">Oxidoreductase</keyword>
<dbReference type="InterPro" id="IPR036396">
    <property type="entry name" value="Cyt_P450_sf"/>
</dbReference>
<dbReference type="PANTHER" id="PTHR46696">
    <property type="entry name" value="P450, PUTATIVE (EUROFUNG)-RELATED"/>
    <property type="match status" value="1"/>
</dbReference>
<accession>A0A4R4XPJ9</accession>
<dbReference type="GO" id="GO:0020037">
    <property type="term" value="F:heme binding"/>
    <property type="evidence" value="ECO:0007669"/>
    <property type="project" value="InterPro"/>
</dbReference>
<dbReference type="SUPFAM" id="SSF48264">
    <property type="entry name" value="Cytochrome P450"/>
    <property type="match status" value="1"/>
</dbReference>
<keyword evidence="9" id="KW-1185">Reference proteome</keyword>
<evidence type="ECO:0000256" key="1">
    <source>
        <dbReference type="ARBA" id="ARBA00010617"/>
    </source>
</evidence>
<dbReference type="InterPro" id="IPR001128">
    <property type="entry name" value="Cyt_P450"/>
</dbReference>
<evidence type="ECO:0000256" key="3">
    <source>
        <dbReference type="ARBA" id="ARBA00022723"/>
    </source>
</evidence>
<dbReference type="Gene3D" id="1.10.630.10">
    <property type="entry name" value="Cytochrome P450"/>
    <property type="match status" value="1"/>
</dbReference>
<keyword evidence="6 7" id="KW-0503">Monooxygenase</keyword>
<dbReference type="PRINTS" id="PR00385">
    <property type="entry name" value="P450"/>
</dbReference>
<dbReference type="PANTHER" id="PTHR46696:SF1">
    <property type="entry name" value="CYTOCHROME P450 YJIB-RELATED"/>
    <property type="match status" value="1"/>
</dbReference>
<proteinExistence type="inferred from homology"/>
<evidence type="ECO:0000313" key="8">
    <source>
        <dbReference type="EMBL" id="TDD32759.1"/>
    </source>
</evidence>
<dbReference type="Proteomes" id="UP000295302">
    <property type="component" value="Unassembled WGS sequence"/>
</dbReference>
<comment type="caution">
    <text evidence="8">The sequence shown here is derived from an EMBL/GenBank/DDBJ whole genome shotgun (WGS) entry which is preliminary data.</text>
</comment>
<keyword evidence="2 7" id="KW-0349">Heme</keyword>
<dbReference type="FunFam" id="1.10.630.10:FF:000018">
    <property type="entry name" value="Cytochrome P450 monooxygenase"/>
    <property type="match status" value="1"/>
</dbReference>
<dbReference type="OrthoDB" id="4133219at2"/>
<dbReference type="GO" id="GO:0004497">
    <property type="term" value="F:monooxygenase activity"/>
    <property type="evidence" value="ECO:0007669"/>
    <property type="project" value="UniProtKB-KW"/>
</dbReference>
<dbReference type="EMBL" id="SMKQ01000277">
    <property type="protein sequence ID" value="TDD32759.1"/>
    <property type="molecule type" value="Genomic_DNA"/>
</dbReference>
<evidence type="ECO:0000256" key="4">
    <source>
        <dbReference type="ARBA" id="ARBA00023002"/>
    </source>
</evidence>
<dbReference type="InterPro" id="IPR002397">
    <property type="entry name" value="Cyt_P450_B"/>
</dbReference>
<sequence>MSDSPVLPLYMRRSEFDPDPELARMREEEGVRRVSTMFGLDAWVVTRFPDVREVLGDSTRFSNAHRSALRPPDVPELTDDQVAMLRAGNLLSFDPPEHTRLRRMLTPEFTMRRMRRLEPRIQDIVTDHLDAMEAAGPPVDLVRAFALPIPSLVICELLGVPYEDRDDFQRRTTKMLNLSLPSRERVAAQMESRAYMGELVARAQAEPGDDLLGMLVREHGDDLRTDELAGIGALLLLAGHETTSNMLGIGTLALLRHPDQLALLRQKPELIDAAVEELLRWLSIVHSGVLRITTTEVELAGLRIPAGELVLCALPAANRDPALVPDPDRLDIRRGDMGHVAFGHGVHHCLGAPLARMEMHVAFPALFERFPGLREAGPPAEFRSFNVVYGLTSLPVAW</sequence>
<reference evidence="8 9" key="1">
    <citation type="submission" date="2019-03" db="EMBL/GenBank/DDBJ databases">
        <title>Draft genome sequences of novel Actinobacteria.</title>
        <authorList>
            <person name="Sahin N."/>
            <person name="Ay H."/>
            <person name="Saygin H."/>
        </authorList>
    </citation>
    <scope>NUCLEOTIDE SEQUENCE [LARGE SCALE GENOMIC DNA]</scope>
    <source>
        <strain evidence="8 9">CH32</strain>
    </source>
</reference>
<comment type="similarity">
    <text evidence="1 7">Belongs to the cytochrome P450 family.</text>
</comment>
<dbReference type="PRINTS" id="PR00359">
    <property type="entry name" value="BP450"/>
</dbReference>
<dbReference type="AlphaFoldDB" id="A0A4R4XPJ9"/>
<name>A0A4R4XPJ9_9ACTN</name>
<dbReference type="Pfam" id="PF00067">
    <property type="entry name" value="p450"/>
    <property type="match status" value="1"/>
</dbReference>
<evidence type="ECO:0000256" key="7">
    <source>
        <dbReference type="RuleBase" id="RU000461"/>
    </source>
</evidence>
<dbReference type="GO" id="GO:0016705">
    <property type="term" value="F:oxidoreductase activity, acting on paired donors, with incorporation or reduction of molecular oxygen"/>
    <property type="evidence" value="ECO:0007669"/>
    <property type="project" value="InterPro"/>
</dbReference>